<accession>A0A8J2K165</accession>
<dbReference type="Proteomes" id="UP000708208">
    <property type="component" value="Unassembled WGS sequence"/>
</dbReference>
<name>A0A8J2K165_9HEXA</name>
<evidence type="ECO:0000313" key="2">
    <source>
        <dbReference type="Proteomes" id="UP000708208"/>
    </source>
</evidence>
<dbReference type="AlphaFoldDB" id="A0A8J2K165"/>
<reference evidence="1" key="1">
    <citation type="submission" date="2021-06" db="EMBL/GenBank/DDBJ databases">
        <authorList>
            <person name="Hodson N. C."/>
            <person name="Mongue J. A."/>
            <person name="Jaron S. K."/>
        </authorList>
    </citation>
    <scope>NUCLEOTIDE SEQUENCE</scope>
</reference>
<keyword evidence="2" id="KW-1185">Reference proteome</keyword>
<proteinExistence type="predicted"/>
<evidence type="ECO:0000313" key="1">
    <source>
        <dbReference type="EMBL" id="CAG7725775.1"/>
    </source>
</evidence>
<protein>
    <submittedName>
        <fullName evidence="1">Uncharacterized protein</fullName>
    </submittedName>
</protein>
<sequence>MLVFDLFDPVAQHQSPNFSFWVAIRVSPSSCNISHAKKCTNNTKFKNRFLVRMEQLIEMKPGDINVKFRYFTKLENLQDYPVQSDSFSIVKTSNNYSDILYSNYFISEMRYAPR</sequence>
<comment type="caution">
    <text evidence="1">The sequence shown here is derived from an EMBL/GenBank/DDBJ whole genome shotgun (WGS) entry which is preliminary data.</text>
</comment>
<gene>
    <name evidence="1" type="ORF">AFUS01_LOCUS14719</name>
</gene>
<organism evidence="1 2">
    <name type="scientific">Allacma fusca</name>
    <dbReference type="NCBI Taxonomy" id="39272"/>
    <lineage>
        <taxon>Eukaryota</taxon>
        <taxon>Metazoa</taxon>
        <taxon>Ecdysozoa</taxon>
        <taxon>Arthropoda</taxon>
        <taxon>Hexapoda</taxon>
        <taxon>Collembola</taxon>
        <taxon>Symphypleona</taxon>
        <taxon>Sminthuridae</taxon>
        <taxon>Allacma</taxon>
    </lineage>
</organism>
<dbReference type="EMBL" id="CAJVCH010126723">
    <property type="protein sequence ID" value="CAG7725775.1"/>
    <property type="molecule type" value="Genomic_DNA"/>
</dbReference>